<name>A0A9W6RUB5_9ACTN</name>
<proteinExistence type="predicted"/>
<comment type="caution">
    <text evidence="3">The sequence shown here is derived from an EMBL/GenBank/DDBJ whole genome shotgun (WGS) entry which is preliminary data.</text>
</comment>
<dbReference type="AlphaFoldDB" id="A0A9W6RUB5"/>
<dbReference type="RefSeq" id="WP_285636780.1">
    <property type="nucleotide sequence ID" value="NZ_BSTJ01000023.1"/>
</dbReference>
<evidence type="ECO:0000256" key="2">
    <source>
        <dbReference type="SAM" id="SignalP"/>
    </source>
</evidence>
<keyword evidence="1" id="KW-1133">Transmembrane helix</keyword>
<dbReference type="EMBL" id="BSTJ01000023">
    <property type="protein sequence ID" value="GLY81823.1"/>
    <property type="molecule type" value="Genomic_DNA"/>
</dbReference>
<evidence type="ECO:0000313" key="3">
    <source>
        <dbReference type="EMBL" id="GLY81823.1"/>
    </source>
</evidence>
<keyword evidence="1" id="KW-0812">Transmembrane</keyword>
<reference evidence="3" key="1">
    <citation type="submission" date="2023-03" db="EMBL/GenBank/DDBJ databases">
        <title>Actinoallomurus iriomotensis NBRC 103681.</title>
        <authorList>
            <person name="Ichikawa N."/>
            <person name="Sato H."/>
            <person name="Tonouchi N."/>
        </authorList>
    </citation>
    <scope>NUCLEOTIDE SEQUENCE</scope>
    <source>
        <strain evidence="3">NBRC 103681</strain>
    </source>
</reference>
<gene>
    <name evidence="3" type="ORF">Airi01_100900</name>
</gene>
<protein>
    <submittedName>
        <fullName evidence="3">Uncharacterized protein</fullName>
    </submittedName>
</protein>
<feature type="chain" id="PRO_5040783941" evidence="2">
    <location>
        <begin position="20"/>
        <end position="67"/>
    </location>
</feature>
<accession>A0A9W6RUB5</accession>
<feature type="transmembrane region" description="Helical" evidence="1">
    <location>
        <begin position="29"/>
        <end position="47"/>
    </location>
</feature>
<organism evidence="3 4">
    <name type="scientific">Actinoallomurus iriomotensis</name>
    <dbReference type="NCBI Taxonomy" id="478107"/>
    <lineage>
        <taxon>Bacteria</taxon>
        <taxon>Bacillati</taxon>
        <taxon>Actinomycetota</taxon>
        <taxon>Actinomycetes</taxon>
        <taxon>Streptosporangiales</taxon>
        <taxon>Thermomonosporaceae</taxon>
        <taxon>Actinoallomurus</taxon>
    </lineage>
</organism>
<evidence type="ECO:0000256" key="1">
    <source>
        <dbReference type="SAM" id="Phobius"/>
    </source>
</evidence>
<feature type="signal peptide" evidence="2">
    <location>
        <begin position="1"/>
        <end position="19"/>
    </location>
</feature>
<evidence type="ECO:0000313" key="4">
    <source>
        <dbReference type="Proteomes" id="UP001165135"/>
    </source>
</evidence>
<sequence length="67" mass="6688">MSKYRKAIAAALAAAGVFASSGLLHGTAELVLNTVIAAAGAALVLVLPNEEAKTAASTAEPYHRPGI</sequence>
<dbReference type="Proteomes" id="UP001165135">
    <property type="component" value="Unassembled WGS sequence"/>
</dbReference>
<keyword evidence="2" id="KW-0732">Signal</keyword>
<keyword evidence="1" id="KW-0472">Membrane</keyword>